<comment type="caution">
    <text evidence="3">The sequence shown here is derived from an EMBL/GenBank/DDBJ whole genome shotgun (WGS) entry which is preliminary data.</text>
</comment>
<keyword evidence="1" id="KW-0010">Activator</keyword>
<dbReference type="Gene3D" id="2.60.120.10">
    <property type="entry name" value="Jelly Rolls"/>
    <property type="match status" value="1"/>
</dbReference>
<evidence type="ECO:0000256" key="1">
    <source>
        <dbReference type="ARBA" id="ARBA00023159"/>
    </source>
</evidence>
<reference evidence="3" key="1">
    <citation type="submission" date="2019-11" db="EMBL/GenBank/DDBJ databases">
        <authorList>
            <person name="Li J."/>
        </authorList>
    </citation>
    <scope>NUCLEOTIDE SEQUENCE</scope>
    <source>
        <strain evidence="3">B6B</strain>
    </source>
</reference>
<dbReference type="PROSITE" id="PS50042">
    <property type="entry name" value="CNMP_BINDING_3"/>
    <property type="match status" value="1"/>
</dbReference>
<feature type="domain" description="Cyclic nucleotide-binding" evidence="2">
    <location>
        <begin position="16"/>
        <end position="122"/>
    </location>
</feature>
<dbReference type="OrthoDB" id="9798104at2"/>
<name>A0A6A8DTG1_9BACI</name>
<evidence type="ECO:0000259" key="2">
    <source>
        <dbReference type="PROSITE" id="PS50042"/>
    </source>
</evidence>
<dbReference type="SUPFAM" id="SSF51206">
    <property type="entry name" value="cAMP-binding domain-like"/>
    <property type="match status" value="1"/>
</dbReference>
<evidence type="ECO:0000313" key="3">
    <source>
        <dbReference type="EMBL" id="MRH44512.1"/>
    </source>
</evidence>
<dbReference type="EMBL" id="WJNG01000016">
    <property type="protein sequence ID" value="MRH44512.1"/>
    <property type="molecule type" value="Genomic_DNA"/>
</dbReference>
<evidence type="ECO:0000313" key="4">
    <source>
        <dbReference type="Proteomes" id="UP000799092"/>
    </source>
</evidence>
<gene>
    <name evidence="3" type="ORF">GH741_17855</name>
</gene>
<keyword evidence="4" id="KW-1185">Reference proteome</keyword>
<dbReference type="InterPro" id="IPR018490">
    <property type="entry name" value="cNMP-bd_dom_sf"/>
</dbReference>
<dbReference type="InterPro" id="IPR000595">
    <property type="entry name" value="cNMP-bd_dom"/>
</dbReference>
<accession>A0A6A8DTG1</accession>
<dbReference type="Pfam" id="PF00027">
    <property type="entry name" value="cNMP_binding"/>
    <property type="match status" value="1"/>
</dbReference>
<organism evidence="3 4">
    <name type="scientific">Aquibacillus halophilus</name>
    <dbReference type="NCBI Taxonomy" id="930132"/>
    <lineage>
        <taxon>Bacteria</taxon>
        <taxon>Bacillati</taxon>
        <taxon>Bacillota</taxon>
        <taxon>Bacilli</taxon>
        <taxon>Bacillales</taxon>
        <taxon>Bacillaceae</taxon>
        <taxon>Aquibacillus</taxon>
    </lineage>
</organism>
<proteinExistence type="predicted"/>
<sequence>MKSIALDLKQKGRKNDIMNLEEYGIAVQKNQSERIYTPEQSTNAAFYLTEGFVRLVNQQNCITKVIGSREFFGDRSIFSSENIYAEALTNIKYVRIDESSYKRLMDDNVELTMDITSSISKHYAYLQKEQTLLSRSKELFGHMKRGHSLLPLLINWKKDCSICLN</sequence>
<protein>
    <submittedName>
        <fullName evidence="3">Cyclic nucleotide-binding domain-containing protein</fullName>
    </submittedName>
</protein>
<dbReference type="InterPro" id="IPR014710">
    <property type="entry name" value="RmlC-like_jellyroll"/>
</dbReference>
<dbReference type="AlphaFoldDB" id="A0A6A8DTG1"/>
<dbReference type="RefSeq" id="WP_153738125.1">
    <property type="nucleotide sequence ID" value="NZ_WJNG01000016.1"/>
</dbReference>
<dbReference type="Proteomes" id="UP000799092">
    <property type="component" value="Unassembled WGS sequence"/>
</dbReference>